<dbReference type="InterPro" id="IPR008928">
    <property type="entry name" value="6-hairpin_glycosidase_sf"/>
</dbReference>
<dbReference type="Pfam" id="PF07221">
    <property type="entry name" value="GlcNAc_2-epim"/>
    <property type="match status" value="1"/>
</dbReference>
<dbReference type="EMBL" id="QKRA01000006">
    <property type="protein sequence ID" value="RDL43689.1"/>
    <property type="molecule type" value="Genomic_DNA"/>
</dbReference>
<dbReference type="OrthoDB" id="9806359at2"/>
<keyword evidence="4" id="KW-1185">Reference proteome</keyword>
<reference evidence="3 4" key="1">
    <citation type="submission" date="2018-06" db="EMBL/GenBank/DDBJ databases">
        <title>Marinomonas sp. YLB-05 draft genome sequence.</title>
        <authorList>
            <person name="Yu L."/>
            <person name="Tang X."/>
        </authorList>
    </citation>
    <scope>NUCLEOTIDE SEQUENCE [LARGE SCALE GENOMIC DNA]</scope>
    <source>
        <strain evidence="3 4">YLB-05</strain>
    </source>
</reference>
<evidence type="ECO:0000313" key="3">
    <source>
        <dbReference type="EMBL" id="RDL43689.1"/>
    </source>
</evidence>
<dbReference type="InterPro" id="IPR010819">
    <property type="entry name" value="AGE/CE"/>
</dbReference>
<evidence type="ECO:0000313" key="4">
    <source>
        <dbReference type="Proteomes" id="UP000254326"/>
    </source>
</evidence>
<organism evidence="3 4">
    <name type="scientific">Marinomonas piezotolerans</name>
    <dbReference type="NCBI Taxonomy" id="2213058"/>
    <lineage>
        <taxon>Bacteria</taxon>
        <taxon>Pseudomonadati</taxon>
        <taxon>Pseudomonadota</taxon>
        <taxon>Gammaproteobacteria</taxon>
        <taxon>Oceanospirillales</taxon>
        <taxon>Oceanospirillaceae</taxon>
        <taxon>Marinomonas</taxon>
    </lineage>
</organism>
<sequence>MEIPQILHKHIDACAKHVFQDLIPNWVNYGLTDQGYSRESLTIDWQPNLVGRIRLLTQCRQLFTLSYASEMGAIQGYDKQIDTLFTFIIQRYYIDGRWIFSLNDDLSIKDTQSDAYALAFVLLAFSHYYRLTRNNEALRYIELTHAFIEQHMRHPKGGVFESYPCEVKQRRQNPHMHLLEGYVAAYQATNDTKYIANIIELCDLAHNAFVDTKSKTLREFFQDDFALDANDGTLVEPGHHFEWVWLLYQTHTITRREQDLKLAEELWLTAIEHGLAENGGVYNSISGDTLQPIDSEKRIWPITEYLKACCVMALPAAEKNVRLEEALSFIRNHYFIDDGRWIEYLDGHNNSKGYPLPGTTGYHIFLGLAEVLKWQDSQI</sequence>
<dbReference type="RefSeq" id="WP_115468607.1">
    <property type="nucleotide sequence ID" value="NZ_QKRA01000006.1"/>
</dbReference>
<dbReference type="Proteomes" id="UP000254326">
    <property type="component" value="Unassembled WGS sequence"/>
</dbReference>
<gene>
    <name evidence="3" type="ORF">DN730_13160</name>
</gene>
<keyword evidence="2 3" id="KW-0413">Isomerase</keyword>
<name>A0A370U7D2_9GAMM</name>
<accession>A0A370U7D2</accession>
<comment type="similarity">
    <text evidence="1">Belongs to the N-acylglucosamine 2-epimerase family.</text>
</comment>
<protein>
    <submittedName>
        <fullName evidence="3">Phosphoheptose isomerase</fullName>
    </submittedName>
</protein>
<comment type="caution">
    <text evidence="3">The sequence shown here is derived from an EMBL/GenBank/DDBJ whole genome shotgun (WGS) entry which is preliminary data.</text>
</comment>
<dbReference type="GO" id="GO:0005975">
    <property type="term" value="P:carbohydrate metabolic process"/>
    <property type="evidence" value="ECO:0007669"/>
    <property type="project" value="InterPro"/>
</dbReference>
<dbReference type="GO" id="GO:0016853">
    <property type="term" value="F:isomerase activity"/>
    <property type="evidence" value="ECO:0007669"/>
    <property type="project" value="UniProtKB-KW"/>
</dbReference>
<dbReference type="AlphaFoldDB" id="A0A370U7D2"/>
<dbReference type="InterPro" id="IPR012341">
    <property type="entry name" value="6hp_glycosidase-like_sf"/>
</dbReference>
<proteinExistence type="inferred from homology"/>
<dbReference type="Gene3D" id="1.50.10.10">
    <property type="match status" value="1"/>
</dbReference>
<dbReference type="SUPFAM" id="SSF48208">
    <property type="entry name" value="Six-hairpin glycosidases"/>
    <property type="match status" value="1"/>
</dbReference>
<dbReference type="PANTHER" id="PTHR15108">
    <property type="entry name" value="N-ACYLGLUCOSAMINE-2-EPIMERASE"/>
    <property type="match status" value="1"/>
</dbReference>
<evidence type="ECO:0000256" key="2">
    <source>
        <dbReference type="ARBA" id="ARBA00023235"/>
    </source>
</evidence>
<evidence type="ECO:0000256" key="1">
    <source>
        <dbReference type="ARBA" id="ARBA00008558"/>
    </source>
</evidence>